<sequence>MSGQIRASTPANSSLGKSATRQRSIQRRVPAAMPVTDQSGPATFSAGNPLSSDLCSGEVQQLWQSNSQYPVAVVSR</sequence>
<feature type="compositionally biased region" description="Polar residues" evidence="1">
    <location>
        <begin position="36"/>
        <end position="49"/>
    </location>
</feature>
<accession>A0A484L0T7</accession>
<evidence type="ECO:0000313" key="3">
    <source>
        <dbReference type="Proteomes" id="UP000595140"/>
    </source>
</evidence>
<feature type="region of interest" description="Disordered" evidence="1">
    <location>
        <begin position="1"/>
        <end position="49"/>
    </location>
</feature>
<evidence type="ECO:0000256" key="1">
    <source>
        <dbReference type="SAM" id="MobiDB-lite"/>
    </source>
</evidence>
<evidence type="ECO:0000313" key="2">
    <source>
        <dbReference type="EMBL" id="VFQ69622.1"/>
    </source>
</evidence>
<keyword evidence="3" id="KW-1185">Reference proteome</keyword>
<dbReference type="Proteomes" id="UP000595140">
    <property type="component" value="Unassembled WGS sequence"/>
</dbReference>
<organism evidence="2 3">
    <name type="scientific">Cuscuta campestris</name>
    <dbReference type="NCBI Taxonomy" id="132261"/>
    <lineage>
        <taxon>Eukaryota</taxon>
        <taxon>Viridiplantae</taxon>
        <taxon>Streptophyta</taxon>
        <taxon>Embryophyta</taxon>
        <taxon>Tracheophyta</taxon>
        <taxon>Spermatophyta</taxon>
        <taxon>Magnoliopsida</taxon>
        <taxon>eudicotyledons</taxon>
        <taxon>Gunneridae</taxon>
        <taxon>Pentapetalae</taxon>
        <taxon>asterids</taxon>
        <taxon>lamiids</taxon>
        <taxon>Solanales</taxon>
        <taxon>Convolvulaceae</taxon>
        <taxon>Cuscuteae</taxon>
        <taxon>Cuscuta</taxon>
        <taxon>Cuscuta subgen. Grammica</taxon>
        <taxon>Cuscuta sect. Cleistogrammica</taxon>
    </lineage>
</organism>
<feature type="compositionally biased region" description="Polar residues" evidence="1">
    <location>
        <begin position="1"/>
        <end position="23"/>
    </location>
</feature>
<dbReference type="AlphaFoldDB" id="A0A484L0T7"/>
<reference evidence="2 3" key="1">
    <citation type="submission" date="2018-04" db="EMBL/GenBank/DDBJ databases">
        <authorList>
            <person name="Vogel A."/>
        </authorList>
    </citation>
    <scope>NUCLEOTIDE SEQUENCE [LARGE SCALE GENOMIC DNA]</scope>
</reference>
<gene>
    <name evidence="2" type="ORF">CCAM_LOCUS11398</name>
</gene>
<protein>
    <submittedName>
        <fullName evidence="2">Uncharacterized protein</fullName>
    </submittedName>
</protein>
<name>A0A484L0T7_9ASTE</name>
<proteinExistence type="predicted"/>
<dbReference type="EMBL" id="OOIL02000813">
    <property type="protein sequence ID" value="VFQ69622.1"/>
    <property type="molecule type" value="Genomic_DNA"/>
</dbReference>